<evidence type="ECO:0000313" key="8">
    <source>
        <dbReference type="EMBL" id="MEF7613574.1"/>
    </source>
</evidence>
<dbReference type="AlphaFoldDB" id="A0AAW9QCW7"/>
<proteinExistence type="inferred from homology"/>
<dbReference type="FunFam" id="1.10.287.950:FF:000001">
    <property type="entry name" value="Methyl-accepting chemotaxis sensory transducer"/>
    <property type="match status" value="1"/>
</dbReference>
<keyword evidence="4" id="KW-0807">Transducer</keyword>
<dbReference type="RefSeq" id="WP_332288517.1">
    <property type="nucleotide sequence ID" value="NZ_JAZIBG010000019.1"/>
</dbReference>
<evidence type="ECO:0000256" key="2">
    <source>
        <dbReference type="ARBA" id="ARBA00022481"/>
    </source>
</evidence>
<dbReference type="Gene3D" id="1.10.287.950">
    <property type="entry name" value="Methyl-accepting chemotaxis protein"/>
    <property type="match status" value="1"/>
</dbReference>
<dbReference type="InterPro" id="IPR024478">
    <property type="entry name" value="HlyB_4HB_MCP"/>
</dbReference>
<comment type="caution">
    <text evidence="8">The sequence shown here is derived from an EMBL/GenBank/DDBJ whole genome shotgun (WGS) entry which is preliminary data.</text>
</comment>
<evidence type="ECO:0000259" key="7">
    <source>
        <dbReference type="PROSITE" id="PS50111"/>
    </source>
</evidence>
<accession>A0AAW9QCW7</accession>
<dbReference type="CDD" id="cd11386">
    <property type="entry name" value="MCP_signal"/>
    <property type="match status" value="1"/>
</dbReference>
<evidence type="ECO:0000256" key="4">
    <source>
        <dbReference type="PROSITE-ProRule" id="PRU00284"/>
    </source>
</evidence>
<sequence>MKWLAQSTISARMIGLALLAAALTLGVGLFGLSQTSKVNDMLNTMYDTNLVPTADVANANMQAIYHNRAMFAYLAEDEKPKRAAIAEGMTKNIAQMNALIDKYRKTSLTAKETELLAQFDAAWPPYLSAAAQTTKLIDEGQSAEALAALLDQVAPIFQKADDLLSALVDVNVALGKKAYDDSDVIVAESTQATWAVIVAAVLLSVGVSLLISRSITRPLGGEPAEVASAANAVAEGDLTWPIRAKAGDDSSVVARMAAMQANLVKVVSNVRQNAESVATASAQIAQGNQDLSARTEEQASALEETAASMEQLSTTVKHNADNAQQANQLAQTASTVAVQGGEVVSRVVDTMKEINQSSTRIADIIAVIDGIAFQTNILALNAAVEAARAGEQGRGFAVVAGEVRTLAQRSAEAAKEIKTLISASVERVAAGTQLVDQAGTTMSEVVQSIGRVNQIMSDISRASAEQSAGVAQVGEAVSQMDQATQQNAALVEESAAAADSLRQQAQQLVQAVAVFKLQQGGGSLAAAPAAKAFTASAPHTATPAARPAAASRPAAKQASPAPAPAPQPATAAAGADDWASF</sequence>
<keyword evidence="2" id="KW-0488">Methylation</keyword>
<dbReference type="PANTHER" id="PTHR43531">
    <property type="entry name" value="PROTEIN ICFG"/>
    <property type="match status" value="1"/>
</dbReference>
<dbReference type="PANTHER" id="PTHR43531:SF14">
    <property type="entry name" value="METHYL-ACCEPTING CHEMOTAXIS PROTEIN I-RELATED"/>
    <property type="match status" value="1"/>
</dbReference>
<dbReference type="GO" id="GO:0006935">
    <property type="term" value="P:chemotaxis"/>
    <property type="evidence" value="ECO:0007669"/>
    <property type="project" value="InterPro"/>
</dbReference>
<dbReference type="InterPro" id="IPR051310">
    <property type="entry name" value="MCP_chemotaxis"/>
</dbReference>
<keyword evidence="9" id="KW-1185">Reference proteome</keyword>
<evidence type="ECO:0000256" key="3">
    <source>
        <dbReference type="ARBA" id="ARBA00029447"/>
    </source>
</evidence>
<dbReference type="InterPro" id="IPR047347">
    <property type="entry name" value="YvaQ-like_sensor"/>
</dbReference>
<protein>
    <submittedName>
        <fullName evidence="8">Methyl-accepting chemotaxis protein</fullName>
    </submittedName>
</protein>
<evidence type="ECO:0000313" key="9">
    <source>
        <dbReference type="Proteomes" id="UP001336250"/>
    </source>
</evidence>
<dbReference type="Proteomes" id="UP001336250">
    <property type="component" value="Unassembled WGS sequence"/>
</dbReference>
<dbReference type="GO" id="GO:0005886">
    <property type="term" value="C:plasma membrane"/>
    <property type="evidence" value="ECO:0007669"/>
    <property type="project" value="TreeGrafter"/>
</dbReference>
<feature type="domain" description="Methyl-accepting transducer" evidence="7">
    <location>
        <begin position="273"/>
        <end position="502"/>
    </location>
</feature>
<dbReference type="SUPFAM" id="SSF58104">
    <property type="entry name" value="Methyl-accepting chemotaxis protein (MCP) signaling domain"/>
    <property type="match status" value="1"/>
</dbReference>
<dbReference type="Pfam" id="PF00015">
    <property type="entry name" value="MCPsignal"/>
    <property type="match status" value="1"/>
</dbReference>
<feature type="region of interest" description="Disordered" evidence="6">
    <location>
        <begin position="537"/>
        <end position="581"/>
    </location>
</feature>
<dbReference type="PRINTS" id="PR00260">
    <property type="entry name" value="CHEMTRNSDUCR"/>
</dbReference>
<organism evidence="8 9">
    <name type="scientific">Aquincola agrisoli</name>
    <dbReference type="NCBI Taxonomy" id="3119538"/>
    <lineage>
        <taxon>Bacteria</taxon>
        <taxon>Pseudomonadati</taxon>
        <taxon>Pseudomonadota</taxon>
        <taxon>Betaproteobacteria</taxon>
        <taxon>Burkholderiales</taxon>
        <taxon>Sphaerotilaceae</taxon>
        <taxon>Aquincola</taxon>
    </lineage>
</organism>
<comment type="similarity">
    <text evidence="3">Belongs to the methyl-accepting chemotaxis (MCP) protein family.</text>
</comment>
<dbReference type="Pfam" id="PF12729">
    <property type="entry name" value="4HB_MCP_1"/>
    <property type="match status" value="1"/>
</dbReference>
<dbReference type="CDD" id="cd19411">
    <property type="entry name" value="MCP2201-like_sensor"/>
    <property type="match status" value="1"/>
</dbReference>
<dbReference type="PROSITE" id="PS50111">
    <property type="entry name" value="CHEMOTAXIS_TRANSDUC_2"/>
    <property type="match status" value="1"/>
</dbReference>
<comment type="subcellular location">
    <subcellularLocation>
        <location evidence="1">Membrane</location>
    </subcellularLocation>
</comment>
<gene>
    <name evidence="8" type="ORF">V4F39_06580</name>
</gene>
<feature type="compositionally biased region" description="Low complexity" evidence="6">
    <location>
        <begin position="537"/>
        <end position="560"/>
    </location>
</feature>
<dbReference type="InterPro" id="IPR004090">
    <property type="entry name" value="Chemotax_Me-accpt_rcpt"/>
</dbReference>
<evidence type="ECO:0000256" key="6">
    <source>
        <dbReference type="SAM" id="MobiDB-lite"/>
    </source>
</evidence>
<keyword evidence="5" id="KW-0175">Coiled coil</keyword>
<evidence type="ECO:0000256" key="1">
    <source>
        <dbReference type="ARBA" id="ARBA00004370"/>
    </source>
</evidence>
<dbReference type="GO" id="GO:0007165">
    <property type="term" value="P:signal transduction"/>
    <property type="evidence" value="ECO:0007669"/>
    <property type="project" value="UniProtKB-KW"/>
</dbReference>
<dbReference type="GO" id="GO:0004888">
    <property type="term" value="F:transmembrane signaling receptor activity"/>
    <property type="evidence" value="ECO:0007669"/>
    <property type="project" value="InterPro"/>
</dbReference>
<name>A0AAW9QCW7_9BURK</name>
<evidence type="ECO:0000256" key="5">
    <source>
        <dbReference type="SAM" id="Coils"/>
    </source>
</evidence>
<dbReference type="InterPro" id="IPR004089">
    <property type="entry name" value="MCPsignal_dom"/>
</dbReference>
<reference evidence="8 9" key="1">
    <citation type="submission" date="2024-02" db="EMBL/GenBank/DDBJ databases">
        <title>Genome sequence of Aquincola sp. MAHUQ-54.</title>
        <authorList>
            <person name="Huq M.A."/>
        </authorList>
    </citation>
    <scope>NUCLEOTIDE SEQUENCE [LARGE SCALE GENOMIC DNA]</scope>
    <source>
        <strain evidence="8 9">MAHUQ-54</strain>
    </source>
</reference>
<dbReference type="SMART" id="SM00283">
    <property type="entry name" value="MA"/>
    <property type="match status" value="1"/>
</dbReference>
<feature type="coiled-coil region" evidence="5">
    <location>
        <begin position="473"/>
        <end position="511"/>
    </location>
</feature>
<dbReference type="EMBL" id="JAZIBG010000019">
    <property type="protein sequence ID" value="MEF7613574.1"/>
    <property type="molecule type" value="Genomic_DNA"/>
</dbReference>